<feature type="domain" description="Peptidase M16 C-terminal" evidence="1">
    <location>
        <begin position="253"/>
        <end position="447"/>
    </location>
</feature>
<gene>
    <name evidence="2" type="ORF">GCL60_16030</name>
</gene>
<keyword evidence="3" id="KW-1185">Reference proteome</keyword>
<dbReference type="EMBL" id="WFLM01000008">
    <property type="protein sequence ID" value="KAB8036070.1"/>
    <property type="molecule type" value="Genomic_DNA"/>
</dbReference>
<dbReference type="GO" id="GO:0046872">
    <property type="term" value="F:metal ion binding"/>
    <property type="evidence" value="ECO:0007669"/>
    <property type="project" value="InterPro"/>
</dbReference>
<dbReference type="SUPFAM" id="SSF63411">
    <property type="entry name" value="LuxS/MPP-like metallohydrolase"/>
    <property type="match status" value="2"/>
</dbReference>
<evidence type="ECO:0000313" key="3">
    <source>
        <dbReference type="Proteomes" id="UP000437748"/>
    </source>
</evidence>
<dbReference type="Pfam" id="PF05193">
    <property type="entry name" value="Peptidase_M16_C"/>
    <property type="match status" value="1"/>
</dbReference>
<proteinExistence type="predicted"/>
<evidence type="ECO:0000313" key="2">
    <source>
        <dbReference type="EMBL" id="KAB8036070.1"/>
    </source>
</evidence>
<dbReference type="InterPro" id="IPR007863">
    <property type="entry name" value="Peptidase_M16_C"/>
</dbReference>
<accession>A0A6N6VQG3</accession>
<name>A0A6N6VQG3_9BACT</name>
<protein>
    <recommendedName>
        <fullName evidence="1">Peptidase M16 C-terminal domain-containing protein</fullName>
    </recommendedName>
</protein>
<dbReference type="AlphaFoldDB" id="A0A6N6VQG3"/>
<evidence type="ECO:0000259" key="1">
    <source>
        <dbReference type="Pfam" id="PF05193"/>
    </source>
</evidence>
<organism evidence="2 3">
    <name type="scientific">Silvanigrella paludirubra</name>
    <dbReference type="NCBI Taxonomy" id="2499159"/>
    <lineage>
        <taxon>Bacteria</taxon>
        <taxon>Pseudomonadati</taxon>
        <taxon>Bdellovibrionota</taxon>
        <taxon>Oligoflexia</taxon>
        <taxon>Silvanigrellales</taxon>
        <taxon>Silvanigrellaceae</taxon>
        <taxon>Silvanigrella</taxon>
    </lineage>
</organism>
<sequence length="549" mass="62472">MKLLLVMIFMLNIKKIRKQKMFPLNKKYFFNTLLISKLFLLTSILFNSAYGQEALQSTRPIVFSKPTELNWRSITWPSINYSRIPVDGGAAIYTLPSESALKFKINIILPGGVYSLPKEDRPSYGAMVDLLAYGGIGNLNFDELQNYTTEYGINLKTSLLANGQIIISTDALTQDFSRVIDLLTDIILKPRFDKAALPLWKQQSNDAFKNLLDSNTSEKQFRFIDQQANSMIFGKDHYFATTIDRSSPKSIDKINYDKIKELYKKTISRNGLNAFISGSYSQKDLDKLKNLISKIPYLEPSIRTWLPSRNIENTNLKSIRTEIITKPDMSQCNISLRYYFPKIGKLNSIESIQFDILEDIFSSSGGIVGNDRFSKALRADSGISYSPHAYFNETVLYPNTDIGMFSMTFQSPNERIAEAIQLATKTWDEFLKNGITQEELDNSRTSLINRMLASELTVFNRSDELMGQILRGLLPSINPIEFNLAKLDKQRNLANINDTLKKLSKDSIYPVLVIMGNPNAEQISQIKKINNIEIVNLTDLTTLTKQYLN</sequence>
<comment type="caution">
    <text evidence="2">The sequence shown here is derived from an EMBL/GenBank/DDBJ whole genome shotgun (WGS) entry which is preliminary data.</text>
</comment>
<dbReference type="Gene3D" id="3.30.830.10">
    <property type="entry name" value="Metalloenzyme, LuxS/M16 peptidase-like"/>
    <property type="match status" value="2"/>
</dbReference>
<dbReference type="Proteomes" id="UP000437748">
    <property type="component" value="Unassembled WGS sequence"/>
</dbReference>
<reference evidence="2 3" key="1">
    <citation type="submission" date="2019-10" db="EMBL/GenBank/DDBJ databases">
        <title>New species of Slilvanegrellaceae.</title>
        <authorList>
            <person name="Pitt A."/>
            <person name="Hahn M.W."/>
        </authorList>
    </citation>
    <scope>NUCLEOTIDE SEQUENCE [LARGE SCALE GENOMIC DNA]</scope>
    <source>
        <strain evidence="2 3">SP-Ram-0.45-NSY-1</strain>
    </source>
</reference>
<dbReference type="InterPro" id="IPR011249">
    <property type="entry name" value="Metalloenz_LuxS/M16"/>
</dbReference>